<evidence type="ECO:0000313" key="2">
    <source>
        <dbReference type="Proteomes" id="UP000641152"/>
    </source>
</evidence>
<gene>
    <name evidence="1" type="ORF">EBB_14760</name>
</gene>
<name>A0ABR9DF93_9GAMM</name>
<reference evidence="1 2" key="1">
    <citation type="submission" date="2020-09" db="EMBL/GenBank/DDBJ databases">
        <title>Methylomonas albis sp. nov. and Methylomonas fluvii sp. nov.: Two cold-adapted methanotrophs from the River Elbe and an amended description of Methylovulum psychrotolerans strain Eb1.</title>
        <authorList>
            <person name="Bussmann I.K."/>
            <person name="Klings K.-W."/>
            <person name="Warnstedt J."/>
            <person name="Hoppert M."/>
            <person name="Saborowski A."/>
            <person name="Horn F."/>
            <person name="Liebner S."/>
        </authorList>
    </citation>
    <scope>NUCLEOTIDE SEQUENCE [LARGE SCALE GENOMIC DNA]</scope>
    <source>
        <strain evidence="1 2">EbB</strain>
    </source>
</reference>
<accession>A0ABR9DF93</accession>
<comment type="caution">
    <text evidence="1">The sequence shown here is derived from an EMBL/GenBank/DDBJ whole genome shotgun (WGS) entry which is preliminary data.</text>
</comment>
<dbReference type="EMBL" id="JACXST010000002">
    <property type="protein sequence ID" value="MBD9361759.1"/>
    <property type="molecule type" value="Genomic_DNA"/>
</dbReference>
<keyword evidence="2" id="KW-1185">Reference proteome</keyword>
<organism evidence="1 2">
    <name type="scientific">Methylomonas fluvii</name>
    <dbReference type="NCBI Taxonomy" id="1854564"/>
    <lineage>
        <taxon>Bacteria</taxon>
        <taxon>Pseudomonadati</taxon>
        <taxon>Pseudomonadota</taxon>
        <taxon>Gammaproteobacteria</taxon>
        <taxon>Methylococcales</taxon>
        <taxon>Methylococcaceae</taxon>
        <taxon>Methylomonas</taxon>
    </lineage>
</organism>
<evidence type="ECO:0000313" key="1">
    <source>
        <dbReference type="EMBL" id="MBD9361759.1"/>
    </source>
</evidence>
<proteinExistence type="predicted"/>
<sequence length="199" mass="23040">MKTIHQSVQALSNFLKDLPTNKRKISDDSRPKVLELLQECWPHLNGGDEQNTRSDKIYRAENLRWIQPKLHFELERHGATVNGSSRADVHHWEIDVDEGTAQVVKVGRRQLTKTAPRMDVRAKATEIADAILNGREHPSFNWDNNQEWVVITISEIIPETIPQTTQSRRKRFRDTLDSILFEQGWVRKNHGSKLGYSRA</sequence>
<protein>
    <submittedName>
        <fullName evidence="1">Uncharacterized protein</fullName>
    </submittedName>
</protein>
<dbReference type="RefSeq" id="WP_192394533.1">
    <property type="nucleotide sequence ID" value="NZ_CAJHIU010000002.1"/>
</dbReference>
<dbReference type="Proteomes" id="UP000641152">
    <property type="component" value="Unassembled WGS sequence"/>
</dbReference>